<gene>
    <name evidence="9" type="ORF">PZA18_22725</name>
</gene>
<dbReference type="InterPro" id="IPR036390">
    <property type="entry name" value="WH_DNA-bd_sf"/>
</dbReference>
<dbReference type="PRINTS" id="PR00726">
    <property type="entry name" value="LEXASERPTASE"/>
</dbReference>
<dbReference type="InterPro" id="IPR036388">
    <property type="entry name" value="WH-like_DNA-bd_sf"/>
</dbReference>
<dbReference type="Proteomes" id="UP001172778">
    <property type="component" value="Unassembled WGS sequence"/>
</dbReference>
<dbReference type="InterPro" id="IPR036286">
    <property type="entry name" value="LexA/Signal_pep-like_sf"/>
</dbReference>
<keyword evidence="4 7" id="KW-0068">Autocatalytic cleavage</keyword>
<reference evidence="9" key="1">
    <citation type="submission" date="2023-03" db="EMBL/GenBank/DDBJ databases">
        <title>Chitinimonas shenzhenensis gen. nov., sp. nov., a novel member of family Burkholderiaceae isolated from activated sludge collected in Shen Zhen, China.</title>
        <authorList>
            <person name="Wang X."/>
        </authorList>
    </citation>
    <scope>NUCLEOTIDE SEQUENCE</scope>
    <source>
        <strain evidence="9">DQS-5</strain>
    </source>
</reference>
<name>A0ABT7E3G8_9NEIS</name>
<organism evidence="9 10">
    <name type="scientific">Parachitinimonas caeni</name>
    <dbReference type="NCBI Taxonomy" id="3031301"/>
    <lineage>
        <taxon>Bacteria</taxon>
        <taxon>Pseudomonadati</taxon>
        <taxon>Pseudomonadota</taxon>
        <taxon>Betaproteobacteria</taxon>
        <taxon>Neisseriales</taxon>
        <taxon>Chitinibacteraceae</taxon>
        <taxon>Parachitinimonas</taxon>
    </lineage>
</organism>
<comment type="similarity">
    <text evidence="1 7">Belongs to the peptidase S24 family.</text>
</comment>
<keyword evidence="5" id="KW-0234">DNA repair</keyword>
<evidence type="ECO:0000256" key="5">
    <source>
        <dbReference type="ARBA" id="ARBA00023204"/>
    </source>
</evidence>
<evidence type="ECO:0000256" key="1">
    <source>
        <dbReference type="ARBA" id="ARBA00007484"/>
    </source>
</evidence>
<dbReference type="PANTHER" id="PTHR33516">
    <property type="entry name" value="LEXA REPRESSOR"/>
    <property type="match status" value="1"/>
</dbReference>
<evidence type="ECO:0000256" key="7">
    <source>
        <dbReference type="RuleBase" id="RU003991"/>
    </source>
</evidence>
<accession>A0ABT7E3G8</accession>
<dbReference type="SUPFAM" id="SSF46785">
    <property type="entry name" value="Winged helix' DNA-binding domain"/>
    <property type="match status" value="1"/>
</dbReference>
<keyword evidence="6" id="KW-0742">SOS response</keyword>
<dbReference type="InterPro" id="IPR050077">
    <property type="entry name" value="LexA_repressor"/>
</dbReference>
<comment type="caution">
    <text evidence="9">The sequence shown here is derived from an EMBL/GenBank/DDBJ whole genome shotgun (WGS) entry which is preliminary data.</text>
</comment>
<dbReference type="InterPro" id="IPR006197">
    <property type="entry name" value="Peptidase_S24_LexA"/>
</dbReference>
<dbReference type="Pfam" id="PF00717">
    <property type="entry name" value="Peptidase_S24"/>
    <property type="match status" value="1"/>
</dbReference>
<keyword evidence="3 7" id="KW-0378">Hydrolase</keyword>
<dbReference type="Gene3D" id="1.10.10.10">
    <property type="entry name" value="Winged helix-like DNA-binding domain superfamily/Winged helix DNA-binding domain"/>
    <property type="match status" value="1"/>
</dbReference>
<dbReference type="CDD" id="cd06529">
    <property type="entry name" value="S24_LexA-like"/>
    <property type="match status" value="1"/>
</dbReference>
<evidence type="ECO:0000259" key="8">
    <source>
        <dbReference type="Pfam" id="PF00717"/>
    </source>
</evidence>
<keyword evidence="10" id="KW-1185">Reference proteome</keyword>
<evidence type="ECO:0000256" key="3">
    <source>
        <dbReference type="ARBA" id="ARBA00022801"/>
    </source>
</evidence>
<evidence type="ECO:0000256" key="6">
    <source>
        <dbReference type="ARBA" id="ARBA00023236"/>
    </source>
</evidence>
<protein>
    <submittedName>
        <fullName evidence="9">S24 family peptidase</fullName>
    </submittedName>
</protein>
<evidence type="ECO:0000313" key="10">
    <source>
        <dbReference type="Proteomes" id="UP001172778"/>
    </source>
</evidence>
<evidence type="ECO:0000313" key="9">
    <source>
        <dbReference type="EMBL" id="MDK2126861.1"/>
    </source>
</evidence>
<dbReference type="SUPFAM" id="SSF51306">
    <property type="entry name" value="LexA/Signal peptidase"/>
    <property type="match status" value="1"/>
</dbReference>
<dbReference type="PANTHER" id="PTHR33516:SF2">
    <property type="entry name" value="LEXA REPRESSOR-RELATED"/>
    <property type="match status" value="1"/>
</dbReference>
<dbReference type="InterPro" id="IPR015927">
    <property type="entry name" value="Peptidase_S24_S26A/B/C"/>
</dbReference>
<evidence type="ECO:0000256" key="2">
    <source>
        <dbReference type="ARBA" id="ARBA00022763"/>
    </source>
</evidence>
<dbReference type="RefSeq" id="WP_284103183.1">
    <property type="nucleotide sequence ID" value="NZ_JARRAF010000058.1"/>
</dbReference>
<dbReference type="Gene3D" id="2.10.109.10">
    <property type="entry name" value="Umud Fragment, subunit A"/>
    <property type="match status" value="1"/>
</dbReference>
<feature type="domain" description="Peptidase S24/S26A/S26B/S26C" evidence="8">
    <location>
        <begin position="79"/>
        <end position="188"/>
    </location>
</feature>
<evidence type="ECO:0000256" key="4">
    <source>
        <dbReference type="ARBA" id="ARBA00022813"/>
    </source>
</evidence>
<proteinExistence type="inferred from homology"/>
<dbReference type="InterPro" id="IPR039418">
    <property type="entry name" value="LexA-like"/>
</dbReference>
<keyword evidence="2" id="KW-0227">DNA damage</keyword>
<sequence length="196" mass="21584">MTEPTRDAEYLGKLQDYYSEYRSLPSYARMGLLLGMAAKSAVGKLLTRLQNQGYLERAPDGQWIPTRQFFERPLSEHPVPAGLPVAANDVGTDGLALDDYLIEKPSSTVLIPVKGDSMIDAGIQPGDIAVVERRHTASLGDIVVAIVDNEFTLKTLGKERGEYVLMPANPAYPVIRPRGALEIFGVMVGLVRKYRH</sequence>
<dbReference type="EMBL" id="JARRAF010000058">
    <property type="protein sequence ID" value="MDK2126861.1"/>
    <property type="molecule type" value="Genomic_DNA"/>
</dbReference>